<dbReference type="EMBL" id="VXJS01000007">
    <property type="protein sequence ID" value="KAA8675624.1"/>
    <property type="molecule type" value="Genomic_DNA"/>
</dbReference>
<protein>
    <submittedName>
        <fullName evidence="2">Uncharacterized protein</fullName>
    </submittedName>
</protein>
<reference evidence="2 3" key="1">
    <citation type="submission" date="2019-09" db="EMBL/GenBank/DDBJ databases">
        <title>Draft genome sequence of various Type strains from the CCUG.</title>
        <authorList>
            <person name="Pineiro-Iglesias B."/>
            <person name="Tunovic T."/>
            <person name="Unosson C."/>
            <person name="Inganas E."/>
            <person name="Ohlen M."/>
            <person name="Cardew S."/>
            <person name="Jensie-Markopoulos S."/>
            <person name="Salva-Serra F."/>
            <person name="Jaen-Luchoro D."/>
            <person name="Karlsson R."/>
            <person name="Svensson-Stadler L."/>
            <person name="Chun J."/>
            <person name="Moore E."/>
        </authorList>
    </citation>
    <scope>NUCLEOTIDE SEQUENCE [LARGE SCALE GENOMIC DNA]</scope>
    <source>
        <strain evidence="2 3">CCUG 56969T</strain>
    </source>
</reference>
<accession>A0A5M9NX33</accession>
<evidence type="ECO:0000256" key="1">
    <source>
        <dbReference type="SAM" id="Phobius"/>
    </source>
</evidence>
<dbReference type="AlphaFoldDB" id="A0A5M9NX33"/>
<evidence type="ECO:0000313" key="2">
    <source>
        <dbReference type="EMBL" id="KAA8675624.1"/>
    </source>
</evidence>
<organism evidence="2 3">
    <name type="scientific">Vibrio gigantis</name>
    <dbReference type="NCBI Taxonomy" id="296199"/>
    <lineage>
        <taxon>Bacteria</taxon>
        <taxon>Pseudomonadati</taxon>
        <taxon>Pseudomonadota</taxon>
        <taxon>Gammaproteobacteria</taxon>
        <taxon>Vibrionales</taxon>
        <taxon>Vibrionaceae</taxon>
        <taxon>Vibrio</taxon>
    </lineage>
</organism>
<comment type="caution">
    <text evidence="2">The sequence shown here is derived from an EMBL/GenBank/DDBJ whole genome shotgun (WGS) entry which is preliminary data.</text>
</comment>
<name>A0A5M9NX33_9VIBR</name>
<proteinExistence type="predicted"/>
<dbReference type="RefSeq" id="WP_086714974.1">
    <property type="nucleotide sequence ID" value="NZ_AP025494.1"/>
</dbReference>
<keyword evidence="3" id="KW-1185">Reference proteome</keyword>
<sequence length="247" mass="28836">MDWFERLSYGPQVDDLVVSFFNGWVTWVHGLSLNQRLAFAMSTIVAPFVVNWLFKMIFRIFVTVRRWLRRRCIPKKINLHLDREQDQHIETDKLLLGGFRGLLVTLLFIGIVGGVGVKIMKSDSINAKPDIGTGVLHRDIVKHYDQNTLTVEQIEKCLAIRHYQDQNQSQAFDLRAQLEERKLYIQSIDHPTNSDVQAYNVLIEQYQILAEKLDAVSLEWNSICANKRYYLEDYNHSQFTNTDTVDM</sequence>
<feature type="transmembrane region" description="Helical" evidence="1">
    <location>
        <begin position="37"/>
        <end position="61"/>
    </location>
</feature>
<keyword evidence="1" id="KW-0472">Membrane</keyword>
<gene>
    <name evidence="2" type="ORF">F4W18_13455</name>
</gene>
<feature type="transmembrane region" description="Helical" evidence="1">
    <location>
        <begin position="101"/>
        <end position="120"/>
    </location>
</feature>
<keyword evidence="1" id="KW-0812">Transmembrane</keyword>
<keyword evidence="1" id="KW-1133">Transmembrane helix</keyword>
<evidence type="ECO:0000313" key="3">
    <source>
        <dbReference type="Proteomes" id="UP000322521"/>
    </source>
</evidence>
<dbReference type="Proteomes" id="UP000322521">
    <property type="component" value="Unassembled WGS sequence"/>
</dbReference>